<dbReference type="InterPro" id="IPR050528">
    <property type="entry name" value="L-type_Lectin-RKs"/>
</dbReference>
<dbReference type="PROSITE" id="PS00108">
    <property type="entry name" value="PROTEIN_KINASE_ST"/>
    <property type="match status" value="1"/>
</dbReference>
<dbReference type="FunFam" id="1.10.510.10:FF:000517">
    <property type="entry name" value="Putative receptor kinase Lecrk"/>
    <property type="match status" value="1"/>
</dbReference>
<dbReference type="OMA" id="YDIDEAC"/>
<dbReference type="GO" id="GO:0030246">
    <property type="term" value="F:carbohydrate binding"/>
    <property type="evidence" value="ECO:0007669"/>
    <property type="project" value="UniProtKB-KW"/>
</dbReference>
<keyword evidence="14 21" id="KW-1133">Transmembrane helix</keyword>
<evidence type="ECO:0000256" key="4">
    <source>
        <dbReference type="ARBA" id="ARBA00012513"/>
    </source>
</evidence>
<keyword evidence="10" id="KW-0430">Lectin</keyword>
<keyword evidence="5" id="KW-1003">Cell membrane</keyword>
<dbReference type="GO" id="GO:0005886">
    <property type="term" value="C:plasma membrane"/>
    <property type="evidence" value="ECO:0007669"/>
    <property type="project" value="UniProtKB-SubCell"/>
</dbReference>
<evidence type="ECO:0000256" key="11">
    <source>
        <dbReference type="ARBA" id="ARBA00022741"/>
    </source>
</evidence>
<evidence type="ECO:0000256" key="2">
    <source>
        <dbReference type="ARBA" id="ARBA00008536"/>
    </source>
</evidence>
<dbReference type="PANTHER" id="PTHR27007">
    <property type="match status" value="1"/>
</dbReference>
<organism evidence="23">
    <name type="scientific">Oryza nivara</name>
    <name type="common">Indian wild rice</name>
    <name type="synonym">Oryza sativa f. spontanea</name>
    <dbReference type="NCBI Taxonomy" id="4536"/>
    <lineage>
        <taxon>Eukaryota</taxon>
        <taxon>Viridiplantae</taxon>
        <taxon>Streptophyta</taxon>
        <taxon>Embryophyta</taxon>
        <taxon>Tracheophyta</taxon>
        <taxon>Spermatophyta</taxon>
        <taxon>Magnoliopsida</taxon>
        <taxon>Liliopsida</taxon>
        <taxon>Poales</taxon>
        <taxon>Poaceae</taxon>
        <taxon>BOP clade</taxon>
        <taxon>Oryzoideae</taxon>
        <taxon>Oryzeae</taxon>
        <taxon>Oryzinae</taxon>
        <taxon>Oryza</taxon>
    </lineage>
</organism>
<sequence length="688" mass="76267">MVNIDGVWHCKPHCMIHNMQVEEKPSMKIMLFGLLAVLAGCSDAVDQFVYSGFTGSNLTLDGGARVTPSGLLELTNGMVRLKGHAFHPTPLHLHESPNGTVQSFSISFVFAILCDYPDSCGHGLAFFIAPSKNFASAFWTQYLGLFNNKNNGDPNNHIFAIELDTVQNDDLQDISNNHIGININSLYSMKSRDAGFYDDKSGDFKNLTLISQKAMQVWVNYDREITQINVTMAPLNVEKPVKPLLSTTYNLSTVLTDSAYIGFSSSTGTVSGKHYVLGWSFGMNSPAPSIDIAKLPRLGQKARSKVLQTILPIVAVVFLLSAGTTIFLCMRRNLRYAELREDWEVEYGPRRFCYKDLFDATEGFKNKHLLGTGGFGSVYKGVLPISRLDIAVKRVSHDSTQGMKEFIAEIVSIGCLQHRNLVQLLGYCRRKGELLLVYDYMPNGSLDKYLYGKEGKPTLDWTQRFQIIKGVASGLLYLHEESEKVIIHRDIKASNVLLDNDTNARIGDFGLARLYDHGTDPETTRVVGTIGYLAPELARGGKATPLTDVFAFGMFILEVTCGQKPVIQNTEDDQLVLIDWVLEHWHKGSLADTVDIKLQGEYNIDEACLALNIGVLCSHPLISVRPNMRQVVQYLNKDIPLPESMPTHLSFYVMALIQNKGFSPCTITDPSSATSFGTISSTSLSEGR</sequence>
<dbReference type="Gene3D" id="3.30.200.20">
    <property type="entry name" value="Phosphorylase Kinase, domain 1"/>
    <property type="match status" value="1"/>
</dbReference>
<dbReference type="GO" id="GO:0004674">
    <property type="term" value="F:protein serine/threonine kinase activity"/>
    <property type="evidence" value="ECO:0007669"/>
    <property type="project" value="UniProtKB-KW"/>
</dbReference>
<keyword evidence="9" id="KW-0732">Signal</keyword>
<keyword evidence="7" id="KW-0808">Transferase</keyword>
<evidence type="ECO:0000256" key="16">
    <source>
        <dbReference type="ARBA" id="ARBA00023170"/>
    </source>
</evidence>
<evidence type="ECO:0000256" key="20">
    <source>
        <dbReference type="PROSITE-ProRule" id="PRU10141"/>
    </source>
</evidence>
<dbReference type="Pfam" id="PF00069">
    <property type="entry name" value="Pkinase"/>
    <property type="match status" value="1"/>
</dbReference>
<evidence type="ECO:0000256" key="15">
    <source>
        <dbReference type="ARBA" id="ARBA00023136"/>
    </source>
</evidence>
<keyword evidence="17" id="KW-0325">Glycoprotein</keyword>
<reference evidence="23" key="2">
    <citation type="submission" date="2018-04" db="EMBL/GenBank/DDBJ databases">
        <title>OnivRS2 (Oryza nivara Reference Sequence Version 2).</title>
        <authorList>
            <person name="Zhang J."/>
            <person name="Kudrna D."/>
            <person name="Lee S."/>
            <person name="Talag J."/>
            <person name="Rajasekar S."/>
            <person name="Welchert J."/>
            <person name="Hsing Y.-I."/>
            <person name="Wing R.A."/>
        </authorList>
    </citation>
    <scope>NUCLEOTIDE SEQUENCE [LARGE SCALE GENOMIC DNA]</scope>
    <source>
        <strain evidence="23">SL10</strain>
    </source>
</reference>
<proteinExistence type="inferred from homology"/>
<evidence type="ECO:0000256" key="5">
    <source>
        <dbReference type="ARBA" id="ARBA00022475"/>
    </source>
</evidence>
<comment type="catalytic activity">
    <reaction evidence="18">
        <text>L-threonyl-[protein] + ATP = O-phospho-L-threonyl-[protein] + ADP + H(+)</text>
        <dbReference type="Rhea" id="RHEA:46608"/>
        <dbReference type="Rhea" id="RHEA-COMP:11060"/>
        <dbReference type="Rhea" id="RHEA-COMP:11605"/>
        <dbReference type="ChEBI" id="CHEBI:15378"/>
        <dbReference type="ChEBI" id="CHEBI:30013"/>
        <dbReference type="ChEBI" id="CHEBI:30616"/>
        <dbReference type="ChEBI" id="CHEBI:61977"/>
        <dbReference type="ChEBI" id="CHEBI:456216"/>
        <dbReference type="EC" id="2.7.11.1"/>
    </reaction>
    <physiologicalReaction direction="left-to-right" evidence="18">
        <dbReference type="Rhea" id="RHEA:46609"/>
    </physiologicalReaction>
</comment>
<dbReference type="EnsemblPlants" id="ONIVA07G00770.3">
    <property type="protein sequence ID" value="ONIVA07G00770.3"/>
    <property type="gene ID" value="ONIVA07G00770"/>
</dbReference>
<evidence type="ECO:0000313" key="23">
    <source>
        <dbReference type="EnsemblPlants" id="ONIVA07G00770.3"/>
    </source>
</evidence>
<evidence type="ECO:0000256" key="12">
    <source>
        <dbReference type="ARBA" id="ARBA00022777"/>
    </source>
</evidence>
<reference evidence="23" key="1">
    <citation type="submission" date="2015-04" db="UniProtKB">
        <authorList>
            <consortium name="EnsemblPlants"/>
        </authorList>
    </citation>
    <scope>IDENTIFICATION</scope>
    <source>
        <strain evidence="23">SL10</strain>
    </source>
</reference>
<dbReference type="InterPro" id="IPR000719">
    <property type="entry name" value="Prot_kinase_dom"/>
</dbReference>
<comment type="subcellular location">
    <subcellularLocation>
        <location evidence="1">Cell membrane</location>
        <topology evidence="1">Single-pass type I membrane protein</topology>
    </subcellularLocation>
</comment>
<dbReference type="GO" id="GO:0005524">
    <property type="term" value="F:ATP binding"/>
    <property type="evidence" value="ECO:0007669"/>
    <property type="project" value="UniProtKB-UniRule"/>
</dbReference>
<keyword evidence="15 21" id="KW-0472">Membrane</keyword>
<evidence type="ECO:0000256" key="21">
    <source>
        <dbReference type="SAM" id="Phobius"/>
    </source>
</evidence>
<dbReference type="PROSITE" id="PS50011">
    <property type="entry name" value="PROTEIN_KINASE_DOM"/>
    <property type="match status" value="1"/>
</dbReference>
<keyword evidence="6" id="KW-0723">Serine/threonine-protein kinase</keyword>
<keyword evidence="12" id="KW-0418">Kinase</keyword>
<feature type="binding site" evidence="20">
    <location>
        <position position="393"/>
    </location>
    <ligand>
        <name>ATP</name>
        <dbReference type="ChEBI" id="CHEBI:30616"/>
    </ligand>
</feature>
<evidence type="ECO:0000313" key="24">
    <source>
        <dbReference type="Proteomes" id="UP000006591"/>
    </source>
</evidence>
<feature type="domain" description="Protein kinase" evidence="22">
    <location>
        <begin position="364"/>
        <end position="651"/>
    </location>
</feature>
<dbReference type="Gene3D" id="1.10.510.10">
    <property type="entry name" value="Transferase(Phosphotransferase) domain 1"/>
    <property type="match status" value="1"/>
</dbReference>
<evidence type="ECO:0000256" key="13">
    <source>
        <dbReference type="ARBA" id="ARBA00022840"/>
    </source>
</evidence>
<comment type="similarity">
    <text evidence="3">In the C-terminal section; belongs to the protein kinase superfamily. Ser/Thr protein kinase family.</text>
</comment>
<dbReference type="FunFam" id="3.30.200.20:FF:000112">
    <property type="entry name" value="Lectin-domain containing receptor kinase A4.3"/>
    <property type="match status" value="1"/>
</dbReference>
<evidence type="ECO:0000256" key="14">
    <source>
        <dbReference type="ARBA" id="ARBA00022989"/>
    </source>
</evidence>
<evidence type="ECO:0000256" key="10">
    <source>
        <dbReference type="ARBA" id="ARBA00022734"/>
    </source>
</evidence>
<dbReference type="InterPro" id="IPR011009">
    <property type="entry name" value="Kinase-like_dom_sf"/>
</dbReference>
<dbReference type="InterPro" id="IPR017441">
    <property type="entry name" value="Protein_kinase_ATP_BS"/>
</dbReference>
<comment type="similarity">
    <text evidence="2">In the N-terminal section; belongs to the leguminous lectin family.</text>
</comment>
<dbReference type="Pfam" id="PF00139">
    <property type="entry name" value="Lectin_legB"/>
    <property type="match status" value="1"/>
</dbReference>
<evidence type="ECO:0000256" key="19">
    <source>
        <dbReference type="ARBA" id="ARBA00048977"/>
    </source>
</evidence>
<evidence type="ECO:0000256" key="6">
    <source>
        <dbReference type="ARBA" id="ARBA00022527"/>
    </source>
</evidence>
<keyword evidence="13 20" id="KW-0067">ATP-binding</keyword>
<dbReference type="FunFam" id="2.60.120.200:FF:000051">
    <property type="entry name" value="L-type lectin-domain containing receptor kinase V.9"/>
    <property type="match status" value="1"/>
</dbReference>
<accession>A0A0E0HWA6</accession>
<evidence type="ECO:0000256" key="17">
    <source>
        <dbReference type="ARBA" id="ARBA00023180"/>
    </source>
</evidence>
<keyword evidence="11 20" id="KW-0547">Nucleotide-binding</keyword>
<dbReference type="Proteomes" id="UP000006591">
    <property type="component" value="Chromosome 7"/>
</dbReference>
<keyword evidence="16" id="KW-0675">Receptor</keyword>
<dbReference type="AlphaFoldDB" id="A0A0E0HWA6"/>
<dbReference type="GO" id="GO:1901001">
    <property type="term" value="P:negative regulation of response to salt stress"/>
    <property type="evidence" value="ECO:0007669"/>
    <property type="project" value="UniProtKB-ARBA"/>
</dbReference>
<dbReference type="Gramene" id="ONIVA07G00770.3">
    <property type="protein sequence ID" value="ONIVA07G00770.3"/>
    <property type="gene ID" value="ONIVA07G00770"/>
</dbReference>
<evidence type="ECO:0000256" key="7">
    <source>
        <dbReference type="ARBA" id="ARBA00022679"/>
    </source>
</evidence>
<protein>
    <recommendedName>
        <fullName evidence="4">non-specific serine/threonine protein kinase</fullName>
        <ecNumber evidence="4">2.7.11.1</ecNumber>
    </recommendedName>
</protein>
<dbReference type="SMART" id="SM00220">
    <property type="entry name" value="S_TKc"/>
    <property type="match status" value="1"/>
</dbReference>
<feature type="transmembrane region" description="Helical" evidence="21">
    <location>
        <begin position="310"/>
        <end position="330"/>
    </location>
</feature>
<keyword evidence="8 21" id="KW-0812">Transmembrane</keyword>
<comment type="catalytic activity">
    <reaction evidence="19">
        <text>L-seryl-[protein] + ATP = O-phospho-L-seryl-[protein] + ADP + H(+)</text>
        <dbReference type="Rhea" id="RHEA:17989"/>
        <dbReference type="Rhea" id="RHEA-COMP:9863"/>
        <dbReference type="Rhea" id="RHEA-COMP:11604"/>
        <dbReference type="ChEBI" id="CHEBI:15378"/>
        <dbReference type="ChEBI" id="CHEBI:29999"/>
        <dbReference type="ChEBI" id="CHEBI:30616"/>
        <dbReference type="ChEBI" id="CHEBI:83421"/>
        <dbReference type="ChEBI" id="CHEBI:456216"/>
        <dbReference type="EC" id="2.7.11.1"/>
    </reaction>
    <physiologicalReaction direction="left-to-right" evidence="19">
        <dbReference type="Rhea" id="RHEA:17990"/>
    </physiologicalReaction>
</comment>
<evidence type="ECO:0000256" key="18">
    <source>
        <dbReference type="ARBA" id="ARBA00048659"/>
    </source>
</evidence>
<dbReference type="HOGENOM" id="CLU_000288_62_6_1"/>
<evidence type="ECO:0000256" key="3">
    <source>
        <dbReference type="ARBA" id="ARBA00010217"/>
    </source>
</evidence>
<dbReference type="CDD" id="cd14066">
    <property type="entry name" value="STKc_IRAK"/>
    <property type="match status" value="1"/>
</dbReference>
<dbReference type="SUPFAM" id="SSF56112">
    <property type="entry name" value="Protein kinase-like (PK-like)"/>
    <property type="match status" value="1"/>
</dbReference>
<dbReference type="CDD" id="cd06899">
    <property type="entry name" value="lectin_legume_LecRK_Arcelin_ConA"/>
    <property type="match status" value="1"/>
</dbReference>
<dbReference type="PROSITE" id="PS00107">
    <property type="entry name" value="PROTEIN_KINASE_ATP"/>
    <property type="match status" value="1"/>
</dbReference>
<dbReference type="InterPro" id="IPR013320">
    <property type="entry name" value="ConA-like_dom_sf"/>
</dbReference>
<evidence type="ECO:0000256" key="1">
    <source>
        <dbReference type="ARBA" id="ARBA00004251"/>
    </source>
</evidence>
<evidence type="ECO:0000259" key="22">
    <source>
        <dbReference type="PROSITE" id="PS50011"/>
    </source>
</evidence>
<evidence type="ECO:0000256" key="8">
    <source>
        <dbReference type="ARBA" id="ARBA00022692"/>
    </source>
</evidence>
<name>A0A0E0HWA6_ORYNI</name>
<dbReference type="InterPro" id="IPR001220">
    <property type="entry name" value="Legume_lectin_dom"/>
</dbReference>
<evidence type="ECO:0000256" key="9">
    <source>
        <dbReference type="ARBA" id="ARBA00022729"/>
    </source>
</evidence>
<dbReference type="SUPFAM" id="SSF49899">
    <property type="entry name" value="Concanavalin A-like lectins/glucanases"/>
    <property type="match status" value="1"/>
</dbReference>
<dbReference type="EC" id="2.7.11.1" evidence="4"/>
<keyword evidence="24" id="KW-1185">Reference proteome</keyword>
<dbReference type="InterPro" id="IPR008271">
    <property type="entry name" value="Ser/Thr_kinase_AS"/>
</dbReference>
<dbReference type="Gene3D" id="2.60.120.200">
    <property type="match status" value="1"/>
</dbReference>